<proteinExistence type="predicted"/>
<gene>
    <name evidence="1" type="ORF">CRENPOLYSF2_1420011</name>
</gene>
<reference evidence="2" key="1">
    <citation type="submission" date="2017-02" db="EMBL/GenBank/DDBJ databases">
        <authorList>
            <person name="Daims H."/>
        </authorList>
    </citation>
    <scope>NUCLEOTIDE SEQUENCE [LARGE SCALE GENOMIC DNA]</scope>
</reference>
<dbReference type="Proteomes" id="UP000195442">
    <property type="component" value="Unassembled WGS sequence"/>
</dbReference>
<name>A0A1R4H181_9GAMM</name>
<evidence type="ECO:0000313" key="1">
    <source>
        <dbReference type="EMBL" id="SJM90017.1"/>
    </source>
</evidence>
<accession>A0A1R4H181</accession>
<dbReference type="RefSeq" id="WP_087145910.1">
    <property type="nucleotide sequence ID" value="NZ_FUKJ01000049.1"/>
</dbReference>
<evidence type="ECO:0000313" key="2">
    <source>
        <dbReference type="Proteomes" id="UP000195442"/>
    </source>
</evidence>
<protein>
    <submittedName>
        <fullName evidence="1">Uncharacterized protein</fullName>
    </submittedName>
</protein>
<dbReference type="AlphaFoldDB" id="A0A1R4H181"/>
<organism evidence="1 2">
    <name type="scientific">Crenothrix polyspora</name>
    <dbReference type="NCBI Taxonomy" id="360316"/>
    <lineage>
        <taxon>Bacteria</taxon>
        <taxon>Pseudomonadati</taxon>
        <taxon>Pseudomonadota</taxon>
        <taxon>Gammaproteobacteria</taxon>
        <taxon>Methylococcales</taxon>
        <taxon>Crenotrichaceae</taxon>
        <taxon>Crenothrix</taxon>
    </lineage>
</organism>
<keyword evidence="2" id="KW-1185">Reference proteome</keyword>
<sequence>MLAIKQEALRAINELPDDTDIEEIMYRLYIVDKIRKGQKDIENQQTLTSAELKNEIESW</sequence>
<dbReference type="EMBL" id="FUKJ01000049">
    <property type="protein sequence ID" value="SJM90017.1"/>
    <property type="molecule type" value="Genomic_DNA"/>
</dbReference>
<dbReference type="OrthoDB" id="5572369at2"/>